<accession>A0ABS9SQ48</accession>
<evidence type="ECO:0000256" key="2">
    <source>
        <dbReference type="ARBA" id="ARBA00022630"/>
    </source>
</evidence>
<reference evidence="6 7" key="1">
    <citation type="submission" date="2022-02" db="EMBL/GenBank/DDBJ databases">
        <authorList>
            <person name="Min J."/>
        </authorList>
    </citation>
    <scope>NUCLEOTIDE SEQUENCE [LARGE SCALE GENOMIC DNA]</scope>
    <source>
        <strain evidence="6 7">GR10-1</strain>
    </source>
</reference>
<dbReference type="PANTHER" id="PTHR10851:SF0">
    <property type="entry name" value="PYRIDOXINE-5'-PHOSPHATE OXIDASE"/>
    <property type="match status" value="1"/>
</dbReference>
<dbReference type="EMBL" id="JAKWBL010000004">
    <property type="protein sequence ID" value="MCH5600523.1"/>
    <property type="molecule type" value="Genomic_DNA"/>
</dbReference>
<dbReference type="InterPro" id="IPR000659">
    <property type="entry name" value="Pyridox_Oxase"/>
</dbReference>
<comment type="caution">
    <text evidence="6">The sequence shown here is derived from an EMBL/GenBank/DDBJ whole genome shotgun (WGS) entry which is preliminary data.</text>
</comment>
<evidence type="ECO:0000256" key="4">
    <source>
        <dbReference type="ARBA" id="ARBA00023002"/>
    </source>
</evidence>
<dbReference type="PANTHER" id="PTHR10851">
    <property type="entry name" value="PYRIDOXINE-5-PHOSPHATE OXIDASE"/>
    <property type="match status" value="1"/>
</dbReference>
<evidence type="ECO:0000256" key="1">
    <source>
        <dbReference type="ARBA" id="ARBA00001917"/>
    </source>
</evidence>
<evidence type="ECO:0000259" key="5">
    <source>
        <dbReference type="Pfam" id="PF01243"/>
    </source>
</evidence>
<dbReference type="Gene3D" id="2.30.110.10">
    <property type="entry name" value="Electron Transport, Fmn-binding Protein, Chain A"/>
    <property type="match status" value="1"/>
</dbReference>
<evidence type="ECO:0000256" key="3">
    <source>
        <dbReference type="ARBA" id="ARBA00022643"/>
    </source>
</evidence>
<sequence length="104" mass="11668">MSKQSSISDIRTQYSQKNLLETEALSNAINQFELWWSEALKAELTEVNAMTLATAFADGTPDARIVLLKDFSKSGFTFFTNYDSRKGQELSQNPKACLVFFGKS</sequence>
<dbReference type="Proteomes" id="UP001202248">
    <property type="component" value="Unassembled WGS sequence"/>
</dbReference>
<dbReference type="RefSeq" id="WP_240832758.1">
    <property type="nucleotide sequence ID" value="NZ_JAKWBL010000004.1"/>
</dbReference>
<dbReference type="InterPro" id="IPR011576">
    <property type="entry name" value="Pyridox_Oxase_N"/>
</dbReference>
<keyword evidence="2" id="KW-0285">Flavoprotein</keyword>
<gene>
    <name evidence="6" type="ORF">MKP09_22710</name>
</gene>
<dbReference type="Pfam" id="PF01243">
    <property type="entry name" value="PNPOx_N"/>
    <property type="match status" value="1"/>
</dbReference>
<organism evidence="6 7">
    <name type="scientific">Niabella ginsengisoli</name>
    <dbReference type="NCBI Taxonomy" id="522298"/>
    <lineage>
        <taxon>Bacteria</taxon>
        <taxon>Pseudomonadati</taxon>
        <taxon>Bacteroidota</taxon>
        <taxon>Chitinophagia</taxon>
        <taxon>Chitinophagales</taxon>
        <taxon>Chitinophagaceae</taxon>
        <taxon>Niabella</taxon>
    </lineage>
</organism>
<protein>
    <submittedName>
        <fullName evidence="6">Pyridoxamine 5'-phosphate oxidase family protein</fullName>
    </submittedName>
</protein>
<keyword evidence="4" id="KW-0560">Oxidoreductase</keyword>
<keyword evidence="7" id="KW-1185">Reference proteome</keyword>
<dbReference type="SUPFAM" id="SSF50475">
    <property type="entry name" value="FMN-binding split barrel"/>
    <property type="match status" value="1"/>
</dbReference>
<dbReference type="InterPro" id="IPR012349">
    <property type="entry name" value="Split_barrel_FMN-bd"/>
</dbReference>
<proteinExistence type="predicted"/>
<feature type="domain" description="Pyridoxamine 5'-phosphate oxidase N-terminal" evidence="5">
    <location>
        <begin position="38"/>
        <end position="101"/>
    </location>
</feature>
<name>A0ABS9SQ48_9BACT</name>
<keyword evidence="3" id="KW-0288">FMN</keyword>
<evidence type="ECO:0000313" key="6">
    <source>
        <dbReference type="EMBL" id="MCH5600523.1"/>
    </source>
</evidence>
<comment type="cofactor">
    <cofactor evidence="1">
        <name>FMN</name>
        <dbReference type="ChEBI" id="CHEBI:58210"/>
    </cofactor>
</comment>
<evidence type="ECO:0000313" key="7">
    <source>
        <dbReference type="Proteomes" id="UP001202248"/>
    </source>
</evidence>